<feature type="transmembrane region" description="Helical" evidence="1">
    <location>
        <begin position="147"/>
        <end position="165"/>
    </location>
</feature>
<evidence type="ECO:0000313" key="3">
    <source>
        <dbReference type="Proteomes" id="UP001364156"/>
    </source>
</evidence>
<feature type="transmembrane region" description="Helical" evidence="1">
    <location>
        <begin position="177"/>
        <end position="197"/>
    </location>
</feature>
<reference evidence="2 3" key="1">
    <citation type="submission" date="2023-10" db="EMBL/GenBank/DDBJ databases">
        <title>Roseovarius strain S88 nov., isolated from a marine algae.</title>
        <authorList>
            <person name="Lee M.W."/>
            <person name="Lee J.K."/>
            <person name="Kim J.M."/>
            <person name="Choi D.G."/>
            <person name="Baek J.H."/>
            <person name="Bayburt H."/>
            <person name="Jung J.J."/>
            <person name="Han D.M."/>
            <person name="Jeon C.O."/>
        </authorList>
    </citation>
    <scope>NUCLEOTIDE SEQUENCE [LARGE SCALE GENOMIC DNA]</scope>
    <source>
        <strain evidence="2 3">S88</strain>
    </source>
</reference>
<feature type="transmembrane region" description="Helical" evidence="1">
    <location>
        <begin position="372"/>
        <end position="391"/>
    </location>
</feature>
<dbReference type="EMBL" id="CP146069">
    <property type="protein sequence ID" value="WWR45032.1"/>
    <property type="molecule type" value="Genomic_DNA"/>
</dbReference>
<keyword evidence="1" id="KW-1133">Transmembrane helix</keyword>
<dbReference type="Pfam" id="PF05940">
    <property type="entry name" value="NnrS"/>
    <property type="match status" value="1"/>
</dbReference>
<feature type="transmembrane region" description="Helical" evidence="1">
    <location>
        <begin position="273"/>
        <end position="296"/>
    </location>
</feature>
<dbReference type="Proteomes" id="UP001364156">
    <property type="component" value="Chromosome"/>
</dbReference>
<sequence>MTTTQQRVRAWMGPALFSFGFRPFFLGAAVWAVLSILAWVAMLGGRLELPIRYDIVSWHAHEVLFGYLGAVIAGFLLTAVPNWTGRLPVVGWSLAALAGLWLIGRIAMATSDLMPASAAVLLDLAFPLALSLVAAREIFAGKNWKNLIILSLLLAFLVANAMFHFEALVGYAASGPGLRLGLATALMLVAVVGGRVVPSFTRNWLVKAGNDHLPAPPMQAYDKLALLALLVSLLVWVIWPDTKMTGVLLAVAGILHLIRLARWQGHRTGPEALVWVLHLSYLFIPLGALLHAGVILGGATEHLASTQHVWMIGAVGLMTLAIMTRATLGHTGGVLHAGRGTICLYLALFCAVCLRTVAAFSDDPSAMQNAAAGFWCLSFLGFVVLYGPRLLRPRVTQRASKIPTSP</sequence>
<feature type="transmembrane region" description="Helical" evidence="1">
    <location>
        <begin position="113"/>
        <end position="135"/>
    </location>
</feature>
<feature type="transmembrane region" description="Helical" evidence="1">
    <location>
        <begin position="308"/>
        <end position="328"/>
    </location>
</feature>
<feature type="transmembrane region" description="Helical" evidence="1">
    <location>
        <begin position="245"/>
        <end position="261"/>
    </location>
</feature>
<gene>
    <name evidence="2" type="ORF">RZ517_09350</name>
</gene>
<feature type="transmembrane region" description="Helical" evidence="1">
    <location>
        <begin position="340"/>
        <end position="360"/>
    </location>
</feature>
<evidence type="ECO:0000313" key="2">
    <source>
        <dbReference type="EMBL" id="WWR45032.1"/>
    </source>
</evidence>
<feature type="transmembrane region" description="Helical" evidence="1">
    <location>
        <begin position="87"/>
        <end position="107"/>
    </location>
</feature>
<protein>
    <submittedName>
        <fullName evidence="2">NnrS family protein</fullName>
    </submittedName>
</protein>
<feature type="transmembrane region" description="Helical" evidence="1">
    <location>
        <begin position="21"/>
        <end position="43"/>
    </location>
</feature>
<proteinExistence type="predicted"/>
<keyword evidence="1" id="KW-0812">Transmembrane</keyword>
<evidence type="ECO:0000256" key="1">
    <source>
        <dbReference type="SAM" id="Phobius"/>
    </source>
</evidence>
<keyword evidence="1" id="KW-0472">Membrane</keyword>
<feature type="transmembrane region" description="Helical" evidence="1">
    <location>
        <begin position="220"/>
        <end position="239"/>
    </location>
</feature>
<name>A0ABZ2HFD5_9RHOB</name>
<dbReference type="InterPro" id="IPR010266">
    <property type="entry name" value="NnrS"/>
</dbReference>
<keyword evidence="3" id="KW-1185">Reference proteome</keyword>
<dbReference type="RefSeq" id="WP_338547865.1">
    <property type="nucleotide sequence ID" value="NZ_CP146069.1"/>
</dbReference>
<feature type="transmembrane region" description="Helical" evidence="1">
    <location>
        <begin position="63"/>
        <end position="80"/>
    </location>
</feature>
<accession>A0ABZ2HFD5</accession>
<organism evidence="2 3">
    <name type="scientific">Roseovarius phycicola</name>
    <dbReference type="NCBI Taxonomy" id="3080976"/>
    <lineage>
        <taxon>Bacteria</taxon>
        <taxon>Pseudomonadati</taxon>
        <taxon>Pseudomonadota</taxon>
        <taxon>Alphaproteobacteria</taxon>
        <taxon>Rhodobacterales</taxon>
        <taxon>Roseobacteraceae</taxon>
        <taxon>Roseovarius</taxon>
    </lineage>
</organism>